<dbReference type="Pfam" id="PF01466">
    <property type="entry name" value="Skp1"/>
    <property type="match status" value="1"/>
</dbReference>
<gene>
    <name evidence="3" type="ORF">HID58_035757</name>
</gene>
<dbReference type="InterPro" id="IPR016072">
    <property type="entry name" value="Skp1_comp_dimer"/>
</dbReference>
<evidence type="ECO:0000256" key="1">
    <source>
        <dbReference type="ARBA" id="ARBA00004906"/>
    </source>
</evidence>
<name>A0ABQ8C5T4_BRANA</name>
<sequence>MESNKLDMGSRDAISCLPQEVLGEILSLLPTKLAASTSDLSKKWRYLFALVHNLDLDDYVMLQHPEGEEWRDEIKESFRNFVERTFALQCGSRIKKFSLSYLKCQRVADKIAACKDHREIRSKFGLVNDSTAEEEAEVLKENQWAFD</sequence>
<organism evidence="3 4">
    <name type="scientific">Brassica napus</name>
    <name type="common">Rape</name>
    <dbReference type="NCBI Taxonomy" id="3708"/>
    <lineage>
        <taxon>Eukaryota</taxon>
        <taxon>Viridiplantae</taxon>
        <taxon>Streptophyta</taxon>
        <taxon>Embryophyta</taxon>
        <taxon>Tracheophyta</taxon>
        <taxon>Spermatophyta</taxon>
        <taxon>Magnoliopsida</taxon>
        <taxon>eudicotyledons</taxon>
        <taxon>Gunneridae</taxon>
        <taxon>Pentapetalae</taxon>
        <taxon>rosids</taxon>
        <taxon>malvids</taxon>
        <taxon>Brassicales</taxon>
        <taxon>Brassicaceae</taxon>
        <taxon>Brassiceae</taxon>
        <taxon>Brassica</taxon>
    </lineage>
</organism>
<dbReference type="InterPro" id="IPR055294">
    <property type="entry name" value="FBL60-like"/>
</dbReference>
<dbReference type="CDD" id="cd22160">
    <property type="entry name" value="F-box_AtFBL13-like"/>
    <property type="match status" value="1"/>
</dbReference>
<proteinExistence type="predicted"/>
<dbReference type="EMBL" id="JAGKQM010000009">
    <property type="protein sequence ID" value="KAH0912436.1"/>
    <property type="molecule type" value="Genomic_DNA"/>
</dbReference>
<dbReference type="InterPro" id="IPR053781">
    <property type="entry name" value="F-box_AtFBL13-like"/>
</dbReference>
<dbReference type="SUPFAM" id="SSF81382">
    <property type="entry name" value="Skp1 dimerisation domain-like"/>
    <property type="match status" value="1"/>
</dbReference>
<dbReference type="InterPro" id="IPR036296">
    <property type="entry name" value="SKP1-like_dim_sf"/>
</dbReference>
<keyword evidence="4" id="KW-1185">Reference proteome</keyword>
<dbReference type="InterPro" id="IPR001810">
    <property type="entry name" value="F-box_dom"/>
</dbReference>
<dbReference type="PROSITE" id="PS50181">
    <property type="entry name" value="FBOX"/>
    <property type="match status" value="1"/>
</dbReference>
<accession>A0ABQ8C5T4</accession>
<comment type="pathway">
    <text evidence="1">Protein modification; protein ubiquitination.</text>
</comment>
<dbReference type="SUPFAM" id="SSF81383">
    <property type="entry name" value="F-box domain"/>
    <property type="match status" value="1"/>
</dbReference>
<dbReference type="Gene3D" id="1.20.1280.50">
    <property type="match status" value="1"/>
</dbReference>
<protein>
    <recommendedName>
        <fullName evidence="2">F-box domain-containing protein</fullName>
    </recommendedName>
</protein>
<evidence type="ECO:0000259" key="2">
    <source>
        <dbReference type="PROSITE" id="PS50181"/>
    </source>
</evidence>
<dbReference type="InterPro" id="IPR036047">
    <property type="entry name" value="F-box-like_dom_sf"/>
</dbReference>
<reference evidence="3 4" key="1">
    <citation type="submission" date="2021-05" db="EMBL/GenBank/DDBJ databases">
        <title>Genome Assembly of Synthetic Allotetraploid Brassica napus Reveals Homoeologous Exchanges between Subgenomes.</title>
        <authorList>
            <person name="Davis J.T."/>
        </authorList>
    </citation>
    <scope>NUCLEOTIDE SEQUENCE [LARGE SCALE GENOMIC DNA]</scope>
    <source>
        <strain evidence="4">cv. Da-Ae</strain>
        <tissue evidence="3">Seedling</tissue>
    </source>
</reference>
<dbReference type="Proteomes" id="UP000824890">
    <property type="component" value="Unassembled WGS sequence"/>
</dbReference>
<evidence type="ECO:0000313" key="3">
    <source>
        <dbReference type="EMBL" id="KAH0912436.1"/>
    </source>
</evidence>
<dbReference type="Gene3D" id="3.30.710.10">
    <property type="entry name" value="Potassium Channel Kv1.1, Chain A"/>
    <property type="match status" value="1"/>
</dbReference>
<dbReference type="Pfam" id="PF00646">
    <property type="entry name" value="F-box"/>
    <property type="match status" value="1"/>
</dbReference>
<dbReference type="PANTHER" id="PTHR31293:SF22">
    <property type="entry name" value="BNAC06G06520D PROTEIN"/>
    <property type="match status" value="1"/>
</dbReference>
<evidence type="ECO:0000313" key="4">
    <source>
        <dbReference type="Proteomes" id="UP000824890"/>
    </source>
</evidence>
<dbReference type="PANTHER" id="PTHR31293">
    <property type="entry name" value="RNI-LIKE SUPERFAMILY PROTEIN"/>
    <property type="match status" value="1"/>
</dbReference>
<feature type="domain" description="F-box" evidence="2">
    <location>
        <begin position="11"/>
        <end position="62"/>
    </location>
</feature>
<dbReference type="InterPro" id="IPR011333">
    <property type="entry name" value="SKP1/BTB/POZ_sf"/>
</dbReference>
<comment type="caution">
    <text evidence="3">The sequence shown here is derived from an EMBL/GenBank/DDBJ whole genome shotgun (WGS) entry which is preliminary data.</text>
</comment>